<organism evidence="2 3">
    <name type="scientific">Actinopolyspora mzabensis</name>
    <dbReference type="NCBI Taxonomy" id="995066"/>
    <lineage>
        <taxon>Bacteria</taxon>
        <taxon>Bacillati</taxon>
        <taxon>Actinomycetota</taxon>
        <taxon>Actinomycetes</taxon>
        <taxon>Actinopolysporales</taxon>
        <taxon>Actinopolysporaceae</taxon>
        <taxon>Actinopolyspora</taxon>
    </lineage>
</organism>
<evidence type="ECO:0000313" key="3">
    <source>
        <dbReference type="Proteomes" id="UP000199213"/>
    </source>
</evidence>
<dbReference type="PROSITE" id="PS50937">
    <property type="entry name" value="HTH_MERR_2"/>
    <property type="match status" value="1"/>
</dbReference>
<sequence>MRSRSRLNVSVMTRGNDAAAGMSIGEVAERTGLSVHTLRFYERQELLLSAVRRSSGG</sequence>
<dbReference type="SUPFAM" id="SSF46955">
    <property type="entry name" value="Putative DNA-binding domain"/>
    <property type="match status" value="1"/>
</dbReference>
<evidence type="ECO:0000313" key="2">
    <source>
        <dbReference type="EMBL" id="SDJ99657.1"/>
    </source>
</evidence>
<reference evidence="3" key="1">
    <citation type="submission" date="2016-10" db="EMBL/GenBank/DDBJ databases">
        <authorList>
            <person name="Varghese N."/>
            <person name="Submissions S."/>
        </authorList>
    </citation>
    <scope>NUCLEOTIDE SEQUENCE [LARGE SCALE GENOMIC DNA]</scope>
    <source>
        <strain evidence="3">DSM 45460</strain>
    </source>
</reference>
<protein>
    <submittedName>
        <fullName evidence="2">MerR family regulatory protein</fullName>
    </submittedName>
</protein>
<dbReference type="InterPro" id="IPR000551">
    <property type="entry name" value="MerR-type_HTH_dom"/>
</dbReference>
<dbReference type="EMBL" id="FNFM01000003">
    <property type="protein sequence ID" value="SDJ99657.1"/>
    <property type="molecule type" value="Genomic_DNA"/>
</dbReference>
<gene>
    <name evidence="2" type="ORF">SAMN04487820_103341</name>
</gene>
<dbReference type="PRINTS" id="PR00040">
    <property type="entry name" value="HTHMERR"/>
</dbReference>
<dbReference type="Proteomes" id="UP000199213">
    <property type="component" value="Unassembled WGS sequence"/>
</dbReference>
<name>A0A1G8YAD5_ACTMZ</name>
<evidence type="ECO:0000259" key="1">
    <source>
        <dbReference type="PROSITE" id="PS50937"/>
    </source>
</evidence>
<dbReference type="InterPro" id="IPR009061">
    <property type="entry name" value="DNA-bd_dom_put_sf"/>
</dbReference>
<dbReference type="GO" id="GO:0003677">
    <property type="term" value="F:DNA binding"/>
    <property type="evidence" value="ECO:0007669"/>
    <property type="project" value="InterPro"/>
</dbReference>
<proteinExistence type="predicted"/>
<keyword evidence="3" id="KW-1185">Reference proteome</keyword>
<feature type="domain" description="HTH merR-type" evidence="1">
    <location>
        <begin position="21"/>
        <end position="57"/>
    </location>
</feature>
<dbReference type="AlphaFoldDB" id="A0A1G8YAD5"/>
<dbReference type="GO" id="GO:0006355">
    <property type="term" value="P:regulation of DNA-templated transcription"/>
    <property type="evidence" value="ECO:0007669"/>
    <property type="project" value="InterPro"/>
</dbReference>
<accession>A0A1G8YAD5</accession>
<dbReference type="Pfam" id="PF00376">
    <property type="entry name" value="MerR"/>
    <property type="match status" value="1"/>
</dbReference>
<dbReference type="Gene3D" id="1.10.1660.10">
    <property type="match status" value="1"/>
</dbReference>